<evidence type="ECO:0000256" key="1">
    <source>
        <dbReference type="ARBA" id="ARBA00022884"/>
    </source>
</evidence>
<dbReference type="SUPFAM" id="SSF54928">
    <property type="entry name" value="RNA-binding domain, RBD"/>
    <property type="match status" value="1"/>
</dbReference>
<dbReference type="Gene3D" id="3.30.70.330">
    <property type="match status" value="1"/>
</dbReference>
<dbReference type="InterPro" id="IPR051847">
    <property type="entry name" value="RNA_proc/Spliceosome_comp"/>
</dbReference>
<dbReference type="PANTHER" id="PTHR45880">
    <property type="entry name" value="RNA-BINDING MOTIF PROTEIN, X-LINKED 2"/>
    <property type="match status" value="1"/>
</dbReference>
<reference evidence="4 5" key="1">
    <citation type="journal article" date="2018" name="Front. Microbiol.">
        <title>Genome-Wide Analysis of Corynespora cassiicola Leaf Fall Disease Putative Effectors.</title>
        <authorList>
            <person name="Lopez D."/>
            <person name="Ribeiro S."/>
            <person name="Label P."/>
            <person name="Fumanal B."/>
            <person name="Venisse J.S."/>
            <person name="Kohler A."/>
            <person name="de Oliveira R.R."/>
            <person name="Labutti K."/>
            <person name="Lipzen A."/>
            <person name="Lail K."/>
            <person name="Bauer D."/>
            <person name="Ohm R.A."/>
            <person name="Barry K.W."/>
            <person name="Spatafora J."/>
            <person name="Grigoriev I.V."/>
            <person name="Martin F.M."/>
            <person name="Pujade-Renaud V."/>
        </authorList>
    </citation>
    <scope>NUCLEOTIDE SEQUENCE [LARGE SCALE GENOMIC DNA]</scope>
    <source>
        <strain evidence="4 5">Philippines</strain>
    </source>
</reference>
<dbReference type="GO" id="GO:0071011">
    <property type="term" value="C:precatalytic spliceosome"/>
    <property type="evidence" value="ECO:0007669"/>
    <property type="project" value="TreeGrafter"/>
</dbReference>
<gene>
    <name evidence="4" type="ORF">BS50DRAFT_298205</name>
</gene>
<dbReference type="EMBL" id="KZ678132">
    <property type="protein sequence ID" value="PSN69886.1"/>
    <property type="molecule type" value="Genomic_DNA"/>
</dbReference>
<dbReference type="AlphaFoldDB" id="A0A2T2NX82"/>
<dbReference type="GO" id="GO:0071013">
    <property type="term" value="C:catalytic step 2 spliceosome"/>
    <property type="evidence" value="ECO:0007669"/>
    <property type="project" value="TreeGrafter"/>
</dbReference>
<proteinExistence type="predicted"/>
<dbReference type="InterPro" id="IPR000504">
    <property type="entry name" value="RRM_dom"/>
</dbReference>
<dbReference type="GO" id="GO:0000398">
    <property type="term" value="P:mRNA splicing, via spliceosome"/>
    <property type="evidence" value="ECO:0007669"/>
    <property type="project" value="TreeGrafter"/>
</dbReference>
<sequence>MASAPSSGDWMLIVSGSTRYAPYLKGWQEFKDHLRDHISGQPGWTDVRSGPRRGDMQAYCALKKHSDAESAYNNYGKARGVLVHLFETSRNSGSYQLLKCNCCQHFPDTTERGGHSPHRSGIEVHCVNQLVGRANASPTQYAVPHTSMYPYAMYPQAPTYAVPSVYSLPAPMQLAAPMSLYSANTSGIPVNLRHGGMITEARGIFLSNLSYSITHPDLLALLATVGRPIEAKIHKDARSGQFKGSATAKFSSKAEAQYAVTHLNEKHHMGMTIRVKLDTDTTVVGEVEPLIANGSNVY</sequence>
<keyword evidence="1 2" id="KW-0694">RNA-binding</keyword>
<dbReference type="STRING" id="1448308.A0A2T2NX82"/>
<keyword evidence="5" id="KW-1185">Reference proteome</keyword>
<dbReference type="OrthoDB" id="1049195at2759"/>
<protein>
    <recommendedName>
        <fullName evidence="3">RRM domain-containing protein</fullName>
    </recommendedName>
</protein>
<evidence type="ECO:0000256" key="2">
    <source>
        <dbReference type="PROSITE-ProRule" id="PRU00176"/>
    </source>
</evidence>
<dbReference type="PANTHER" id="PTHR45880:SF1">
    <property type="entry name" value="RNA-BINDING MOTIF PROTEIN, X-LINKED 2"/>
    <property type="match status" value="1"/>
</dbReference>
<dbReference type="CDD" id="cd00590">
    <property type="entry name" value="RRM_SF"/>
    <property type="match status" value="1"/>
</dbReference>
<evidence type="ECO:0000313" key="4">
    <source>
        <dbReference type="EMBL" id="PSN69886.1"/>
    </source>
</evidence>
<organism evidence="4 5">
    <name type="scientific">Corynespora cassiicola Philippines</name>
    <dbReference type="NCBI Taxonomy" id="1448308"/>
    <lineage>
        <taxon>Eukaryota</taxon>
        <taxon>Fungi</taxon>
        <taxon>Dikarya</taxon>
        <taxon>Ascomycota</taxon>
        <taxon>Pezizomycotina</taxon>
        <taxon>Dothideomycetes</taxon>
        <taxon>Pleosporomycetidae</taxon>
        <taxon>Pleosporales</taxon>
        <taxon>Corynesporascaceae</taxon>
        <taxon>Corynespora</taxon>
    </lineage>
</organism>
<feature type="domain" description="RRM" evidence="3">
    <location>
        <begin position="202"/>
        <end position="280"/>
    </location>
</feature>
<dbReference type="Proteomes" id="UP000240883">
    <property type="component" value="Unassembled WGS sequence"/>
</dbReference>
<dbReference type="InterPro" id="IPR035979">
    <property type="entry name" value="RBD_domain_sf"/>
</dbReference>
<dbReference type="InterPro" id="IPR012677">
    <property type="entry name" value="Nucleotide-bd_a/b_plait_sf"/>
</dbReference>
<dbReference type="GO" id="GO:0003723">
    <property type="term" value="F:RNA binding"/>
    <property type="evidence" value="ECO:0007669"/>
    <property type="project" value="UniProtKB-UniRule"/>
</dbReference>
<dbReference type="PROSITE" id="PS50102">
    <property type="entry name" value="RRM"/>
    <property type="match status" value="1"/>
</dbReference>
<accession>A0A2T2NX82</accession>
<dbReference type="GO" id="GO:0005686">
    <property type="term" value="C:U2 snRNP"/>
    <property type="evidence" value="ECO:0007669"/>
    <property type="project" value="TreeGrafter"/>
</dbReference>
<evidence type="ECO:0000259" key="3">
    <source>
        <dbReference type="PROSITE" id="PS50102"/>
    </source>
</evidence>
<dbReference type="Pfam" id="PF00076">
    <property type="entry name" value="RRM_1"/>
    <property type="match status" value="1"/>
</dbReference>
<evidence type="ECO:0000313" key="5">
    <source>
        <dbReference type="Proteomes" id="UP000240883"/>
    </source>
</evidence>
<dbReference type="SMART" id="SM00360">
    <property type="entry name" value="RRM"/>
    <property type="match status" value="1"/>
</dbReference>
<name>A0A2T2NX82_CORCC</name>